<sequence length="75" mass="8383">FSIPVDPWESQVQGDASDITSFSSFGQANYEVIGEQRSYSNISGTPLSSEWTKVHNPEFPLYPDTSTINSDGRYF</sequence>
<gene>
    <name evidence="1" type="ORF">S03H2_42163</name>
</gene>
<accession>X1J0Y4</accession>
<dbReference type="AlphaFoldDB" id="X1J0Y4"/>
<protein>
    <submittedName>
        <fullName evidence="1">Uncharacterized protein</fullName>
    </submittedName>
</protein>
<feature type="non-terminal residue" evidence="1">
    <location>
        <position position="1"/>
    </location>
</feature>
<name>X1J0Y4_9ZZZZ</name>
<organism evidence="1">
    <name type="scientific">marine sediment metagenome</name>
    <dbReference type="NCBI Taxonomy" id="412755"/>
    <lineage>
        <taxon>unclassified sequences</taxon>
        <taxon>metagenomes</taxon>
        <taxon>ecological metagenomes</taxon>
    </lineage>
</organism>
<comment type="caution">
    <text evidence="1">The sequence shown here is derived from an EMBL/GenBank/DDBJ whole genome shotgun (WGS) entry which is preliminary data.</text>
</comment>
<reference evidence="1" key="1">
    <citation type="journal article" date="2014" name="Front. Microbiol.">
        <title>High frequency of phylogenetically diverse reductive dehalogenase-homologous genes in deep subseafloor sedimentary metagenomes.</title>
        <authorList>
            <person name="Kawai M."/>
            <person name="Futagami T."/>
            <person name="Toyoda A."/>
            <person name="Takaki Y."/>
            <person name="Nishi S."/>
            <person name="Hori S."/>
            <person name="Arai W."/>
            <person name="Tsubouchi T."/>
            <person name="Morono Y."/>
            <person name="Uchiyama I."/>
            <person name="Ito T."/>
            <person name="Fujiyama A."/>
            <person name="Inagaki F."/>
            <person name="Takami H."/>
        </authorList>
    </citation>
    <scope>NUCLEOTIDE SEQUENCE</scope>
    <source>
        <strain evidence="1">Expedition CK06-06</strain>
    </source>
</reference>
<evidence type="ECO:0000313" key="1">
    <source>
        <dbReference type="EMBL" id="GAH75170.1"/>
    </source>
</evidence>
<proteinExistence type="predicted"/>
<dbReference type="EMBL" id="BARU01026228">
    <property type="protein sequence ID" value="GAH75170.1"/>
    <property type="molecule type" value="Genomic_DNA"/>
</dbReference>